<name>A0A978UQY1_ZIZJJ</name>
<dbReference type="InterPro" id="IPR008395">
    <property type="entry name" value="Agenet-like_dom"/>
</dbReference>
<dbReference type="EMBL" id="JAEACU010000009">
    <property type="protein sequence ID" value="KAH7517281.1"/>
    <property type="molecule type" value="Genomic_DNA"/>
</dbReference>
<dbReference type="SMART" id="SM00743">
    <property type="entry name" value="Agenet"/>
    <property type="match status" value="2"/>
</dbReference>
<dbReference type="GO" id="GO:0005634">
    <property type="term" value="C:nucleus"/>
    <property type="evidence" value="ECO:0007669"/>
    <property type="project" value="UniProtKB-SubCell"/>
</dbReference>
<proteinExistence type="predicted"/>
<dbReference type="PROSITE" id="PS51138">
    <property type="entry name" value="ENT"/>
    <property type="match status" value="1"/>
</dbReference>
<dbReference type="AlphaFoldDB" id="A0A978UQY1"/>
<accession>A0A978UQY1</accession>
<dbReference type="SMART" id="SM01191">
    <property type="entry name" value="ENT"/>
    <property type="match status" value="1"/>
</dbReference>
<dbReference type="OrthoDB" id="663550at2759"/>
<dbReference type="InterPro" id="IPR036142">
    <property type="entry name" value="ENT_dom-like_sf"/>
</dbReference>
<evidence type="ECO:0000313" key="5">
    <source>
        <dbReference type="Proteomes" id="UP000813462"/>
    </source>
</evidence>
<organism evidence="4 5">
    <name type="scientific">Ziziphus jujuba var. spinosa</name>
    <dbReference type="NCBI Taxonomy" id="714518"/>
    <lineage>
        <taxon>Eukaryota</taxon>
        <taxon>Viridiplantae</taxon>
        <taxon>Streptophyta</taxon>
        <taxon>Embryophyta</taxon>
        <taxon>Tracheophyta</taxon>
        <taxon>Spermatophyta</taxon>
        <taxon>Magnoliopsida</taxon>
        <taxon>eudicotyledons</taxon>
        <taxon>Gunneridae</taxon>
        <taxon>Pentapetalae</taxon>
        <taxon>rosids</taxon>
        <taxon>fabids</taxon>
        <taxon>Rosales</taxon>
        <taxon>Rhamnaceae</taxon>
        <taxon>Paliureae</taxon>
        <taxon>Ziziphus</taxon>
    </lineage>
</organism>
<feature type="domain" description="ENT" evidence="3">
    <location>
        <begin position="332"/>
        <end position="392"/>
    </location>
</feature>
<dbReference type="Pfam" id="PF03735">
    <property type="entry name" value="ENT"/>
    <property type="match status" value="1"/>
</dbReference>
<reference evidence="4" key="1">
    <citation type="journal article" date="2021" name="Front. Plant Sci.">
        <title>Chromosome-Scale Genome Assembly for Chinese Sour Jujube and Insights Into Its Genome Evolution and Domestication Signature.</title>
        <authorList>
            <person name="Shen L.-Y."/>
            <person name="Luo H."/>
            <person name="Wang X.-L."/>
            <person name="Wang X.-M."/>
            <person name="Qiu X.-J."/>
            <person name="Liu H."/>
            <person name="Zhou S.-S."/>
            <person name="Jia K.-H."/>
            <person name="Nie S."/>
            <person name="Bao Y.-T."/>
            <person name="Zhang R.-G."/>
            <person name="Yun Q.-Z."/>
            <person name="Chai Y.-H."/>
            <person name="Lu J.-Y."/>
            <person name="Li Y."/>
            <person name="Zhao S.-W."/>
            <person name="Mao J.-F."/>
            <person name="Jia S.-G."/>
            <person name="Mao Y.-M."/>
        </authorList>
    </citation>
    <scope>NUCLEOTIDE SEQUENCE</scope>
    <source>
        <strain evidence="4">AT0</strain>
        <tissue evidence="4">Leaf</tissue>
    </source>
</reference>
<comment type="caution">
    <text evidence="4">The sequence shown here is derived from an EMBL/GenBank/DDBJ whole genome shotgun (WGS) entry which is preliminary data.</text>
</comment>
<dbReference type="PANTHER" id="PTHR31917">
    <property type="entry name" value="AGENET DOMAIN-CONTAINING PROTEIN-RELATED"/>
    <property type="match status" value="1"/>
</dbReference>
<dbReference type="InterPro" id="IPR014002">
    <property type="entry name" value="Agenet_dom_plant"/>
</dbReference>
<evidence type="ECO:0000256" key="1">
    <source>
        <dbReference type="ARBA" id="ARBA00004123"/>
    </source>
</evidence>
<evidence type="ECO:0000313" key="4">
    <source>
        <dbReference type="EMBL" id="KAH7517281.1"/>
    </source>
</evidence>
<dbReference type="Proteomes" id="UP000813462">
    <property type="component" value="Unassembled WGS sequence"/>
</dbReference>
<protein>
    <recommendedName>
        <fullName evidence="3">ENT domain-containing protein</fullName>
    </recommendedName>
</protein>
<evidence type="ECO:0000259" key="3">
    <source>
        <dbReference type="PROSITE" id="PS51138"/>
    </source>
</evidence>
<dbReference type="SUPFAM" id="SSF158639">
    <property type="entry name" value="ENT-like"/>
    <property type="match status" value="1"/>
</dbReference>
<sequence length="392" mass="45491">MLERFERKMKFEEGSAVEVLRREKDPYGSWFCGNIIAEDGDYYIVRYELLMDDGGDPVIERVHKEEIRPQPPRHQEQKWTIGDIAEAFDRQCWRLGKVAKVLKNNRLVIKFFGSIQLKEFHASDLRIRQAWHENNWSMFVKVPKNKQEAKNCRQNTLEQSGSLECNAQALVKREETCSREQKRQKVLKKGMHNRLRFSNSLRNMKKGRACHPESSSKDLVLERSFKKRTTIPDKGNTTPPVEVEKEMVNKSTDIGTVIQKRRNLWMDNSFQPQYTEDSYQCSVASCNLNPIADDCSRSSDKIMEVICHSSDAESTFPSLSSKKHPSIFPQKLNVDIHELELQAYKSTVQALHASGPLSWEQESMLTNLRLSLHISNEEHLFQLRHLLSAQVL</sequence>
<dbReference type="Pfam" id="PF05641">
    <property type="entry name" value="Agenet"/>
    <property type="match status" value="1"/>
</dbReference>
<gene>
    <name evidence="4" type="ORF">FEM48_Zijuj09G0046800</name>
</gene>
<dbReference type="PANTHER" id="PTHR31917:SF59">
    <property type="entry name" value="ENT DOMAIN-CONTAINING PROTEIN"/>
    <property type="match status" value="1"/>
</dbReference>
<dbReference type="Gene3D" id="2.30.30.140">
    <property type="match status" value="1"/>
</dbReference>
<comment type="subcellular location">
    <subcellularLocation>
        <location evidence="1">Nucleus</location>
    </subcellularLocation>
</comment>
<evidence type="ECO:0000256" key="2">
    <source>
        <dbReference type="ARBA" id="ARBA00023242"/>
    </source>
</evidence>
<keyword evidence="2" id="KW-0539">Nucleus</keyword>
<dbReference type="InterPro" id="IPR005491">
    <property type="entry name" value="ENT_dom"/>
</dbReference>
<dbReference type="CDD" id="cd20405">
    <property type="entry name" value="Tudor_Agenet_AtDUF_rpt1_3"/>
    <property type="match status" value="1"/>
</dbReference>
<dbReference type="Gene3D" id="1.10.1240.40">
    <property type="entry name" value="ENT domain"/>
    <property type="match status" value="1"/>
</dbReference>